<gene>
    <name evidence="2" type="ORF">RCL2_000746900</name>
</gene>
<reference evidence="2" key="1">
    <citation type="submission" date="2019-10" db="EMBL/GenBank/DDBJ databases">
        <title>Conservation and host-specific expression of non-tandemly repeated heterogenous ribosome RNA gene in arbuscular mycorrhizal fungi.</title>
        <authorList>
            <person name="Maeda T."/>
            <person name="Kobayashi Y."/>
            <person name="Nakagawa T."/>
            <person name="Ezawa T."/>
            <person name="Yamaguchi K."/>
            <person name="Bino T."/>
            <person name="Nishimoto Y."/>
            <person name="Shigenobu S."/>
            <person name="Kawaguchi M."/>
        </authorList>
    </citation>
    <scope>NUCLEOTIDE SEQUENCE</scope>
    <source>
        <strain evidence="2">HR1</strain>
    </source>
</reference>
<proteinExistence type="predicted"/>
<dbReference type="EMBL" id="BLAL01000047">
    <property type="protein sequence ID" value="GES80176.1"/>
    <property type="molecule type" value="Genomic_DNA"/>
</dbReference>
<accession>A0A8H3L739</accession>
<evidence type="ECO:0000313" key="2">
    <source>
        <dbReference type="EMBL" id="GES80176.1"/>
    </source>
</evidence>
<dbReference type="AlphaFoldDB" id="A0A8H3L739"/>
<evidence type="ECO:0000256" key="1">
    <source>
        <dbReference type="SAM" id="MobiDB-lite"/>
    </source>
</evidence>
<comment type="caution">
    <text evidence="2">The sequence shown here is derived from an EMBL/GenBank/DDBJ whole genome shotgun (WGS) entry which is preliminary data.</text>
</comment>
<evidence type="ECO:0000313" key="3">
    <source>
        <dbReference type="Proteomes" id="UP000615446"/>
    </source>
</evidence>
<name>A0A8H3L739_9GLOM</name>
<sequence>MEYNWQMVGAKRSPEFLQASIADKIPENGNPSRRIQMNFTPFWAIASFIANCTTSTIVWKSFAKLGDPAPVPPESTEPSEPEEEPESEGDSDYETALAYQNTETRWYSAIQRFLFQKKQGLHLSSMMDLHNRLAPKFNQSQSE</sequence>
<dbReference type="Proteomes" id="UP000615446">
    <property type="component" value="Unassembled WGS sequence"/>
</dbReference>
<organism evidence="2 3">
    <name type="scientific">Rhizophagus clarus</name>
    <dbReference type="NCBI Taxonomy" id="94130"/>
    <lineage>
        <taxon>Eukaryota</taxon>
        <taxon>Fungi</taxon>
        <taxon>Fungi incertae sedis</taxon>
        <taxon>Mucoromycota</taxon>
        <taxon>Glomeromycotina</taxon>
        <taxon>Glomeromycetes</taxon>
        <taxon>Glomerales</taxon>
        <taxon>Glomeraceae</taxon>
        <taxon>Rhizophagus</taxon>
    </lineage>
</organism>
<feature type="region of interest" description="Disordered" evidence="1">
    <location>
        <begin position="67"/>
        <end position="95"/>
    </location>
</feature>
<feature type="compositionally biased region" description="Acidic residues" evidence="1">
    <location>
        <begin position="77"/>
        <end position="93"/>
    </location>
</feature>
<protein>
    <submittedName>
        <fullName evidence="2">Uncharacterized protein</fullName>
    </submittedName>
</protein>